<feature type="transmembrane region" description="Helical" evidence="15">
    <location>
        <begin position="168"/>
        <end position="192"/>
    </location>
</feature>
<dbReference type="RefSeq" id="WP_092653272.1">
    <property type="nucleotide sequence ID" value="NZ_FOHA01000015.1"/>
</dbReference>
<evidence type="ECO:0000256" key="10">
    <source>
        <dbReference type="ARBA" id="ARBA00022840"/>
    </source>
</evidence>
<evidence type="ECO:0000256" key="5">
    <source>
        <dbReference type="ARBA" id="ARBA00022553"/>
    </source>
</evidence>
<evidence type="ECO:0000256" key="4">
    <source>
        <dbReference type="ARBA" id="ARBA00022475"/>
    </source>
</evidence>
<evidence type="ECO:0000256" key="13">
    <source>
        <dbReference type="ARBA" id="ARBA00023136"/>
    </source>
</evidence>
<reference evidence="17 18" key="1">
    <citation type="submission" date="2016-10" db="EMBL/GenBank/DDBJ databases">
        <authorList>
            <person name="de Groot N.N."/>
        </authorList>
    </citation>
    <scope>NUCLEOTIDE SEQUENCE [LARGE SCALE GENOMIC DNA]</scope>
    <source>
        <strain evidence="17 18">DSM 13760</strain>
    </source>
</reference>
<dbReference type="PANTHER" id="PTHR45528:SF1">
    <property type="entry name" value="SENSOR HISTIDINE KINASE CPXA"/>
    <property type="match status" value="1"/>
</dbReference>
<dbReference type="Pfam" id="PF00512">
    <property type="entry name" value="HisKA"/>
    <property type="match status" value="1"/>
</dbReference>
<dbReference type="OrthoDB" id="9762826at2"/>
<organism evidence="17 18">
    <name type="scientific">Isobaculum melis</name>
    <dbReference type="NCBI Taxonomy" id="142588"/>
    <lineage>
        <taxon>Bacteria</taxon>
        <taxon>Bacillati</taxon>
        <taxon>Bacillota</taxon>
        <taxon>Bacilli</taxon>
        <taxon>Lactobacillales</taxon>
        <taxon>Carnobacteriaceae</taxon>
        <taxon>Isobaculum</taxon>
    </lineage>
</organism>
<dbReference type="PANTHER" id="PTHR45528">
    <property type="entry name" value="SENSOR HISTIDINE KINASE CPXA"/>
    <property type="match status" value="1"/>
</dbReference>
<dbReference type="GO" id="GO:0000155">
    <property type="term" value="F:phosphorelay sensor kinase activity"/>
    <property type="evidence" value="ECO:0007669"/>
    <property type="project" value="InterPro"/>
</dbReference>
<keyword evidence="14" id="KW-0175">Coiled coil</keyword>
<keyword evidence="6" id="KW-0808">Transferase</keyword>
<evidence type="ECO:0000313" key="18">
    <source>
        <dbReference type="Proteomes" id="UP000198948"/>
    </source>
</evidence>
<dbReference type="EMBL" id="FOHA01000015">
    <property type="protein sequence ID" value="SER99575.1"/>
    <property type="molecule type" value="Genomic_DNA"/>
</dbReference>
<name>A0A1H9TQW8_9LACT</name>
<dbReference type="Gene3D" id="1.10.287.130">
    <property type="match status" value="1"/>
</dbReference>
<dbReference type="InterPro" id="IPR050398">
    <property type="entry name" value="HssS/ArlS-like"/>
</dbReference>
<evidence type="ECO:0000256" key="1">
    <source>
        <dbReference type="ARBA" id="ARBA00000085"/>
    </source>
</evidence>
<dbReference type="Pfam" id="PF02518">
    <property type="entry name" value="HATPase_c"/>
    <property type="match status" value="1"/>
</dbReference>
<dbReference type="InterPro" id="IPR003594">
    <property type="entry name" value="HATPase_dom"/>
</dbReference>
<dbReference type="InterPro" id="IPR003661">
    <property type="entry name" value="HisK_dim/P_dom"/>
</dbReference>
<evidence type="ECO:0000256" key="6">
    <source>
        <dbReference type="ARBA" id="ARBA00022679"/>
    </source>
</evidence>
<dbReference type="SMART" id="SM00387">
    <property type="entry name" value="HATPase_c"/>
    <property type="match status" value="1"/>
</dbReference>
<dbReference type="STRING" id="142588.SAMN04488559_11577"/>
<comment type="subcellular location">
    <subcellularLocation>
        <location evidence="2">Cell membrane</location>
        <topology evidence="2">Multi-pass membrane protein</topology>
    </subcellularLocation>
</comment>
<keyword evidence="9 17" id="KW-0418">Kinase</keyword>
<evidence type="ECO:0000256" key="2">
    <source>
        <dbReference type="ARBA" id="ARBA00004651"/>
    </source>
</evidence>
<evidence type="ECO:0000256" key="9">
    <source>
        <dbReference type="ARBA" id="ARBA00022777"/>
    </source>
</evidence>
<dbReference type="SUPFAM" id="SSF55874">
    <property type="entry name" value="ATPase domain of HSP90 chaperone/DNA topoisomerase II/histidine kinase"/>
    <property type="match status" value="1"/>
</dbReference>
<dbReference type="Proteomes" id="UP000198948">
    <property type="component" value="Unassembled WGS sequence"/>
</dbReference>
<evidence type="ECO:0000256" key="7">
    <source>
        <dbReference type="ARBA" id="ARBA00022692"/>
    </source>
</evidence>
<proteinExistence type="predicted"/>
<evidence type="ECO:0000259" key="16">
    <source>
        <dbReference type="PROSITE" id="PS50109"/>
    </source>
</evidence>
<dbReference type="EC" id="2.7.13.3" evidence="3"/>
<dbReference type="SUPFAM" id="SSF47384">
    <property type="entry name" value="Homodimeric domain of signal transducing histidine kinase"/>
    <property type="match status" value="1"/>
</dbReference>
<feature type="domain" description="Histidine kinase" evidence="16">
    <location>
        <begin position="267"/>
        <end position="456"/>
    </location>
</feature>
<evidence type="ECO:0000313" key="17">
    <source>
        <dbReference type="EMBL" id="SER99575.1"/>
    </source>
</evidence>
<feature type="coiled-coil region" evidence="14">
    <location>
        <begin position="219"/>
        <end position="257"/>
    </location>
</feature>
<dbReference type="SMART" id="SM00388">
    <property type="entry name" value="HisKA"/>
    <property type="match status" value="1"/>
</dbReference>
<evidence type="ECO:0000256" key="14">
    <source>
        <dbReference type="SAM" id="Coils"/>
    </source>
</evidence>
<dbReference type="Gene3D" id="3.30.565.10">
    <property type="entry name" value="Histidine kinase-like ATPase, C-terminal domain"/>
    <property type="match status" value="1"/>
</dbReference>
<keyword evidence="12" id="KW-0902">Two-component regulatory system</keyword>
<gene>
    <name evidence="17" type="ORF">SAMN04488559_11577</name>
</gene>
<keyword evidence="13 15" id="KW-0472">Membrane</keyword>
<keyword evidence="10" id="KW-0067">ATP-binding</keyword>
<keyword evidence="18" id="KW-1185">Reference proteome</keyword>
<dbReference type="GO" id="GO:0005524">
    <property type="term" value="F:ATP binding"/>
    <property type="evidence" value="ECO:0007669"/>
    <property type="project" value="UniProtKB-KW"/>
</dbReference>
<dbReference type="InterPro" id="IPR005467">
    <property type="entry name" value="His_kinase_dom"/>
</dbReference>
<evidence type="ECO:0000256" key="11">
    <source>
        <dbReference type="ARBA" id="ARBA00022989"/>
    </source>
</evidence>
<keyword evidence="4" id="KW-1003">Cell membrane</keyword>
<dbReference type="InterPro" id="IPR036097">
    <property type="entry name" value="HisK_dim/P_sf"/>
</dbReference>
<dbReference type="Gene3D" id="6.10.340.10">
    <property type="match status" value="1"/>
</dbReference>
<keyword evidence="7 15" id="KW-0812">Transmembrane</keyword>
<keyword evidence="8" id="KW-0547">Nucleotide-binding</keyword>
<evidence type="ECO:0000256" key="12">
    <source>
        <dbReference type="ARBA" id="ARBA00023012"/>
    </source>
</evidence>
<keyword evidence="11 15" id="KW-1133">Transmembrane helix</keyword>
<feature type="transmembrane region" description="Helical" evidence="15">
    <location>
        <begin position="12"/>
        <end position="38"/>
    </location>
</feature>
<evidence type="ECO:0000256" key="8">
    <source>
        <dbReference type="ARBA" id="ARBA00022741"/>
    </source>
</evidence>
<comment type="catalytic activity">
    <reaction evidence="1">
        <text>ATP + protein L-histidine = ADP + protein N-phospho-L-histidine.</text>
        <dbReference type="EC" id="2.7.13.3"/>
    </reaction>
</comment>
<dbReference type="GO" id="GO:0005886">
    <property type="term" value="C:plasma membrane"/>
    <property type="evidence" value="ECO:0007669"/>
    <property type="project" value="UniProtKB-SubCell"/>
</dbReference>
<dbReference type="PROSITE" id="PS50109">
    <property type="entry name" value="HIS_KIN"/>
    <property type="match status" value="1"/>
</dbReference>
<protein>
    <recommendedName>
        <fullName evidence="3">histidine kinase</fullName>
        <ecNumber evidence="3">2.7.13.3</ecNumber>
    </recommendedName>
</protein>
<sequence length="473" mass="54623">MKHQLTFYLKTWLFSLSIILLTLIFGFLVFYFSTAFFLEETQKSNFKEDVHKIETTIQNEGVQPEKLDAFIKLGYQILIQDEKQVLYPKYVFEADSLPSDTDNLIMRQQVTDDPLMPPSSDDQNLITVVTTDSKNMLFENKTITYQSKTFHLSVTYPISVTTKDYQAILFRALPIFLAIGLIVSAIVSIIYAKFFSKKIQSINQVIEQMSDLTYEAPEIIQSKDEMQLLENNLTDMYNKLKNTLQQLEAEFHYVQRLEKDRQFFMKGVTHELKTPIMAMSTMIEGMLSNFPEYQDKEKYLQICYKELHSMTKLVNEILETSKLEGLQFQGDTNVAQCLATVSGFYEVLIEDKQLDIVQNVDPQLKLMIPEKYLLKVFSNLMGNAIQYSPAASSILINTDGGKVIVSNSMKEPHQLDPNEIFQPFYSIHSEDDDDDSHGLGLYIVRKILMSYGYQISCHIEETHLTMIIEPQVR</sequence>
<evidence type="ECO:0000256" key="3">
    <source>
        <dbReference type="ARBA" id="ARBA00012438"/>
    </source>
</evidence>
<evidence type="ECO:0000256" key="15">
    <source>
        <dbReference type="SAM" id="Phobius"/>
    </source>
</evidence>
<dbReference type="CDD" id="cd00082">
    <property type="entry name" value="HisKA"/>
    <property type="match status" value="1"/>
</dbReference>
<keyword evidence="5" id="KW-0597">Phosphoprotein</keyword>
<dbReference type="AlphaFoldDB" id="A0A1H9TQW8"/>
<accession>A0A1H9TQW8</accession>
<dbReference type="InterPro" id="IPR036890">
    <property type="entry name" value="HATPase_C_sf"/>
</dbReference>